<dbReference type="SUPFAM" id="SSF53187">
    <property type="entry name" value="Zn-dependent exopeptidases"/>
    <property type="match status" value="1"/>
</dbReference>
<protein>
    <recommendedName>
        <fullName evidence="8">Peptidase T</fullName>
        <ecNumber evidence="8">3.4.11.4</ecNumber>
    </recommendedName>
</protein>
<keyword evidence="7" id="KW-0482">Metalloprotease</keyword>
<evidence type="ECO:0000256" key="7">
    <source>
        <dbReference type="ARBA" id="ARBA00023049"/>
    </source>
</evidence>
<name>A0A081K6J2_9GAMM</name>
<keyword evidence="6" id="KW-0862">Zinc</keyword>
<evidence type="ECO:0000256" key="4">
    <source>
        <dbReference type="ARBA" id="ARBA00022723"/>
    </source>
</evidence>
<dbReference type="InterPro" id="IPR036264">
    <property type="entry name" value="Bact_exopeptidase_dim_dom"/>
</dbReference>
<dbReference type="InterPro" id="IPR002933">
    <property type="entry name" value="Peptidase_M20"/>
</dbReference>
<keyword evidence="4" id="KW-0479">Metal-binding</keyword>
<dbReference type="Pfam" id="PF01546">
    <property type="entry name" value="Peptidase_M20"/>
    <property type="match status" value="1"/>
</dbReference>
<keyword evidence="3" id="KW-0645">Protease</keyword>
<dbReference type="STRING" id="305900.GV64_02545"/>
<dbReference type="NCBIfam" id="NF003976">
    <property type="entry name" value="PRK05469.1"/>
    <property type="match status" value="1"/>
</dbReference>
<dbReference type="eggNOG" id="COG2195">
    <property type="taxonomic scope" value="Bacteria"/>
</dbReference>
<dbReference type="InterPro" id="IPR011650">
    <property type="entry name" value="Peptidase_M20_dimer"/>
</dbReference>
<comment type="caution">
    <text evidence="10">The sequence shown here is derived from an EMBL/GenBank/DDBJ whole genome shotgun (WGS) entry which is preliminary data.</text>
</comment>
<dbReference type="GO" id="GO:0006518">
    <property type="term" value="P:peptide metabolic process"/>
    <property type="evidence" value="ECO:0007669"/>
    <property type="project" value="InterPro"/>
</dbReference>
<evidence type="ECO:0000313" key="11">
    <source>
        <dbReference type="Proteomes" id="UP000027997"/>
    </source>
</evidence>
<dbReference type="Proteomes" id="UP000027997">
    <property type="component" value="Unassembled WGS sequence"/>
</dbReference>
<evidence type="ECO:0000256" key="3">
    <source>
        <dbReference type="ARBA" id="ARBA00022670"/>
    </source>
</evidence>
<gene>
    <name evidence="10" type="ORF">GV64_02545</name>
</gene>
<evidence type="ECO:0000256" key="8">
    <source>
        <dbReference type="NCBIfam" id="TIGR01882"/>
    </source>
</evidence>
<dbReference type="GO" id="GO:0006508">
    <property type="term" value="P:proteolysis"/>
    <property type="evidence" value="ECO:0007669"/>
    <property type="project" value="UniProtKB-UniRule"/>
</dbReference>
<comment type="similarity">
    <text evidence="2">Belongs to the peptidase M20B family.</text>
</comment>
<organism evidence="10 11">
    <name type="scientific">Endozoicomonas elysicola</name>
    <dbReference type="NCBI Taxonomy" id="305900"/>
    <lineage>
        <taxon>Bacteria</taxon>
        <taxon>Pseudomonadati</taxon>
        <taxon>Pseudomonadota</taxon>
        <taxon>Gammaproteobacteria</taxon>
        <taxon>Oceanospirillales</taxon>
        <taxon>Endozoicomonadaceae</taxon>
        <taxon>Endozoicomonas</taxon>
    </lineage>
</organism>
<dbReference type="EC" id="3.4.11.4" evidence="8"/>
<dbReference type="PANTHER" id="PTHR42994">
    <property type="entry name" value="PEPTIDASE T"/>
    <property type="match status" value="1"/>
</dbReference>
<dbReference type="NCBIfam" id="TIGR01882">
    <property type="entry name" value="peptidase-T"/>
    <property type="match status" value="1"/>
</dbReference>
<keyword evidence="11" id="KW-1185">Reference proteome</keyword>
<dbReference type="Gene3D" id="3.30.70.360">
    <property type="match status" value="1"/>
</dbReference>
<dbReference type="RefSeq" id="WP_020582625.1">
    <property type="nucleotide sequence ID" value="NZ_JOJP01000001.1"/>
</dbReference>
<comment type="cofactor">
    <cofactor evidence="1">
        <name>Zn(2+)</name>
        <dbReference type="ChEBI" id="CHEBI:29105"/>
    </cofactor>
</comment>
<dbReference type="PANTHER" id="PTHR42994:SF1">
    <property type="entry name" value="PEPTIDASE T"/>
    <property type="match status" value="1"/>
</dbReference>
<dbReference type="GO" id="GO:0045148">
    <property type="term" value="F:tripeptide aminopeptidase activity"/>
    <property type="evidence" value="ECO:0007669"/>
    <property type="project" value="UniProtKB-UniRule"/>
</dbReference>
<evidence type="ECO:0000259" key="9">
    <source>
        <dbReference type="Pfam" id="PF07687"/>
    </source>
</evidence>
<dbReference type="InterPro" id="IPR010161">
    <property type="entry name" value="Peptidase_M20B"/>
</dbReference>
<evidence type="ECO:0000256" key="2">
    <source>
        <dbReference type="ARBA" id="ARBA00009692"/>
    </source>
</evidence>
<dbReference type="GO" id="GO:0008237">
    <property type="term" value="F:metallopeptidase activity"/>
    <property type="evidence" value="ECO:0007669"/>
    <property type="project" value="UniProtKB-KW"/>
</dbReference>
<dbReference type="GO" id="GO:0008270">
    <property type="term" value="F:zinc ion binding"/>
    <property type="evidence" value="ECO:0007669"/>
    <property type="project" value="InterPro"/>
</dbReference>
<dbReference type="SUPFAM" id="SSF55031">
    <property type="entry name" value="Bacterial exopeptidase dimerisation domain"/>
    <property type="match status" value="1"/>
</dbReference>
<evidence type="ECO:0000256" key="5">
    <source>
        <dbReference type="ARBA" id="ARBA00022801"/>
    </source>
</evidence>
<dbReference type="NCBIfam" id="NF009920">
    <property type="entry name" value="PRK13381.1"/>
    <property type="match status" value="1"/>
</dbReference>
<proteinExistence type="inferred from homology"/>
<feature type="domain" description="Peptidase M20 dimerisation" evidence="9">
    <location>
        <begin position="209"/>
        <end position="310"/>
    </location>
</feature>
<dbReference type="PROSITE" id="PS00758">
    <property type="entry name" value="ARGE_DAPE_CPG2_1"/>
    <property type="match status" value="1"/>
</dbReference>
<dbReference type="AlphaFoldDB" id="A0A081K6J2"/>
<reference evidence="10 11" key="1">
    <citation type="submission" date="2014-06" db="EMBL/GenBank/DDBJ databases">
        <title>Whole Genome Sequences of Three Symbiotic Endozoicomonas Bacteria.</title>
        <authorList>
            <person name="Neave M.J."/>
            <person name="Apprill A."/>
            <person name="Voolstra C.R."/>
        </authorList>
    </citation>
    <scope>NUCLEOTIDE SEQUENCE [LARGE SCALE GENOMIC DNA]</scope>
    <source>
        <strain evidence="10 11">DSM 22380</strain>
    </source>
</reference>
<dbReference type="InterPro" id="IPR001261">
    <property type="entry name" value="ArgE/DapE_CS"/>
</dbReference>
<evidence type="ECO:0000313" key="10">
    <source>
        <dbReference type="EMBL" id="KEI69768.1"/>
    </source>
</evidence>
<keyword evidence="5 10" id="KW-0378">Hydrolase</keyword>
<dbReference type="Gene3D" id="3.40.630.10">
    <property type="entry name" value="Zn peptidases"/>
    <property type="match status" value="1"/>
</dbReference>
<dbReference type="EMBL" id="JOJP01000001">
    <property type="protein sequence ID" value="KEI69768.1"/>
    <property type="molecule type" value="Genomic_DNA"/>
</dbReference>
<sequence>MNIEQVLVDYFHRYLAISSQSDSQATIVPSSEGQRALAIQLQNDLGAMGYDETKLLDNSTLIAHFPGNKPSAKKLGFVAHLDTVDVGLSPDIKPQQLHYSGSPLCLNKGQNIIVSEESHPELARYLGQEILFSDGTSVLGADNKAAIAVMMTLAKSLWEDPVDHGDLYFAFTPDEEIGLRGAKELPMELFPVDHCYTIDCCERGEVIHETFNAGSAVLNIEGITAHPMSAKNVLVNPNLVATDFINMLNDMGKPEQTDGREGYFWVTDIQGCQNKACVSVSIRDFDLTGYESRKQYLESLAKFLKTKHPKAVIQLSITDIYSNIAQAMGGDIEALDRLYQVLSDLEIPAKSIAMRGGTDGSALSAKGLFTPNFFTGAHNFHSPFEFLPIPSFVDSYRVAYRLMEIA</sequence>
<evidence type="ECO:0000256" key="1">
    <source>
        <dbReference type="ARBA" id="ARBA00001947"/>
    </source>
</evidence>
<dbReference type="PROSITE" id="PS00759">
    <property type="entry name" value="ARGE_DAPE_CPG2_2"/>
    <property type="match status" value="1"/>
</dbReference>
<accession>A0A081K6J2</accession>
<keyword evidence="10" id="KW-0031">Aminopeptidase</keyword>
<evidence type="ECO:0000256" key="6">
    <source>
        <dbReference type="ARBA" id="ARBA00022833"/>
    </source>
</evidence>
<dbReference type="Pfam" id="PF07687">
    <property type="entry name" value="M20_dimer"/>
    <property type="match status" value="1"/>
</dbReference>